<evidence type="ECO:0000256" key="1">
    <source>
        <dbReference type="ARBA" id="ARBA00004651"/>
    </source>
</evidence>
<keyword evidence="5 6" id="KW-0472">Membrane</keyword>
<keyword evidence="3 6" id="KW-0812">Transmembrane</keyword>
<feature type="transmembrane region" description="Helical" evidence="6">
    <location>
        <begin position="217"/>
        <end position="250"/>
    </location>
</feature>
<dbReference type="SUPFAM" id="SSF103473">
    <property type="entry name" value="MFS general substrate transporter"/>
    <property type="match status" value="1"/>
</dbReference>
<dbReference type="GO" id="GO:0005886">
    <property type="term" value="C:plasma membrane"/>
    <property type="evidence" value="ECO:0007669"/>
    <property type="project" value="UniProtKB-SubCell"/>
</dbReference>
<dbReference type="PROSITE" id="PS50850">
    <property type="entry name" value="MFS"/>
    <property type="match status" value="1"/>
</dbReference>
<feature type="transmembrane region" description="Helical" evidence="6">
    <location>
        <begin position="79"/>
        <end position="100"/>
    </location>
</feature>
<comment type="subcellular location">
    <subcellularLocation>
        <location evidence="1">Cell membrane</location>
        <topology evidence="1">Multi-pass membrane protein</topology>
    </subcellularLocation>
</comment>
<dbReference type="Gene3D" id="1.20.1250.20">
    <property type="entry name" value="MFS general substrate transporter like domains"/>
    <property type="match status" value="1"/>
</dbReference>
<keyword evidence="4 6" id="KW-1133">Transmembrane helix</keyword>
<evidence type="ECO:0000256" key="2">
    <source>
        <dbReference type="ARBA" id="ARBA00022475"/>
    </source>
</evidence>
<feature type="domain" description="Major facilitator superfamily (MFS) profile" evidence="7">
    <location>
        <begin position="13"/>
        <end position="278"/>
    </location>
</feature>
<evidence type="ECO:0000259" key="7">
    <source>
        <dbReference type="PROSITE" id="PS50850"/>
    </source>
</evidence>
<gene>
    <name evidence="8" type="ORF">Ate02nite_28380</name>
</gene>
<sequence length="278" mass="29243">MVTASARIFRNRRFLALWSGNAFSLIGTAGVRIAYPLLALTATDSPALAGWVAFALTLPSLVLQVPAGVAADALNRRQIMIAAQAAGLLAAASVVAALVADSPHTAAIIVVAAFVEGSAVVFFGIAEVGAVRDAVEEDQRAAAFSFLEAEYPVANLGGRAFGGALFGLARWAPFLFNLISYAFCLVVLFLMPSRIFAPRPGDHEPGFWRRMGEGFRLTWRIPFLRLATVAAGTTNILFQTVVLLVLVVGIRDHRPAWVIGLVLAAAGVGGLLASFAGP</sequence>
<evidence type="ECO:0000256" key="4">
    <source>
        <dbReference type="ARBA" id="ARBA00022989"/>
    </source>
</evidence>
<keyword evidence="9" id="KW-1185">Reference proteome</keyword>
<dbReference type="PANTHER" id="PTHR23513:SF6">
    <property type="entry name" value="MAJOR FACILITATOR SUPERFAMILY ASSOCIATED DOMAIN-CONTAINING PROTEIN"/>
    <property type="match status" value="1"/>
</dbReference>
<dbReference type="EMBL" id="BOMY01000020">
    <property type="protein sequence ID" value="GIF20108.1"/>
    <property type="molecule type" value="Genomic_DNA"/>
</dbReference>
<dbReference type="InterPro" id="IPR011701">
    <property type="entry name" value="MFS"/>
</dbReference>
<keyword evidence="2" id="KW-1003">Cell membrane</keyword>
<feature type="transmembrane region" description="Helical" evidence="6">
    <location>
        <begin position="256"/>
        <end position="276"/>
    </location>
</feature>
<protein>
    <recommendedName>
        <fullName evidence="7">Major facilitator superfamily (MFS) profile domain-containing protein</fullName>
    </recommendedName>
</protein>
<evidence type="ECO:0000313" key="9">
    <source>
        <dbReference type="Proteomes" id="UP000623608"/>
    </source>
</evidence>
<organism evidence="8 9">
    <name type="scientific">Paractinoplanes tereljensis</name>
    <dbReference type="NCBI Taxonomy" id="571912"/>
    <lineage>
        <taxon>Bacteria</taxon>
        <taxon>Bacillati</taxon>
        <taxon>Actinomycetota</taxon>
        <taxon>Actinomycetes</taxon>
        <taxon>Micromonosporales</taxon>
        <taxon>Micromonosporaceae</taxon>
        <taxon>Paractinoplanes</taxon>
    </lineage>
</organism>
<dbReference type="InterPro" id="IPR020846">
    <property type="entry name" value="MFS_dom"/>
</dbReference>
<reference evidence="8" key="1">
    <citation type="submission" date="2021-01" db="EMBL/GenBank/DDBJ databases">
        <title>Whole genome shotgun sequence of Actinoplanes tereljensis NBRC 105297.</title>
        <authorList>
            <person name="Komaki H."/>
            <person name="Tamura T."/>
        </authorList>
    </citation>
    <scope>NUCLEOTIDE SEQUENCE</scope>
    <source>
        <strain evidence="8">NBRC 105297</strain>
    </source>
</reference>
<evidence type="ECO:0000313" key="8">
    <source>
        <dbReference type="EMBL" id="GIF20108.1"/>
    </source>
</evidence>
<evidence type="ECO:0000256" key="3">
    <source>
        <dbReference type="ARBA" id="ARBA00022692"/>
    </source>
</evidence>
<feature type="transmembrane region" description="Helical" evidence="6">
    <location>
        <begin position="15"/>
        <end position="35"/>
    </location>
</feature>
<accession>A0A919NKE3</accession>
<evidence type="ECO:0000256" key="6">
    <source>
        <dbReference type="SAM" id="Phobius"/>
    </source>
</evidence>
<dbReference type="Proteomes" id="UP000623608">
    <property type="component" value="Unassembled WGS sequence"/>
</dbReference>
<feature type="transmembrane region" description="Helical" evidence="6">
    <location>
        <begin position="106"/>
        <end position="130"/>
    </location>
</feature>
<dbReference type="GO" id="GO:0022857">
    <property type="term" value="F:transmembrane transporter activity"/>
    <property type="evidence" value="ECO:0007669"/>
    <property type="project" value="InterPro"/>
</dbReference>
<feature type="transmembrane region" description="Helical" evidence="6">
    <location>
        <begin position="178"/>
        <end position="197"/>
    </location>
</feature>
<dbReference type="AlphaFoldDB" id="A0A919NKE3"/>
<name>A0A919NKE3_9ACTN</name>
<evidence type="ECO:0000256" key="5">
    <source>
        <dbReference type="ARBA" id="ARBA00023136"/>
    </source>
</evidence>
<dbReference type="Pfam" id="PF07690">
    <property type="entry name" value="MFS_1"/>
    <property type="match status" value="1"/>
</dbReference>
<dbReference type="InterPro" id="IPR036259">
    <property type="entry name" value="MFS_trans_sf"/>
</dbReference>
<dbReference type="RefSeq" id="WP_203805418.1">
    <property type="nucleotide sequence ID" value="NZ_BOMY01000020.1"/>
</dbReference>
<feature type="transmembrane region" description="Helical" evidence="6">
    <location>
        <begin position="47"/>
        <end position="67"/>
    </location>
</feature>
<proteinExistence type="predicted"/>
<comment type="caution">
    <text evidence="8">The sequence shown here is derived from an EMBL/GenBank/DDBJ whole genome shotgun (WGS) entry which is preliminary data.</text>
</comment>
<dbReference type="PANTHER" id="PTHR23513">
    <property type="entry name" value="INTEGRAL MEMBRANE EFFLUX PROTEIN-RELATED"/>
    <property type="match status" value="1"/>
</dbReference>